<dbReference type="FunFam" id="3.20.20.380:FF:000001">
    <property type="entry name" value="Copper homeostasis protein CutC"/>
    <property type="match status" value="1"/>
</dbReference>
<dbReference type="RefSeq" id="WP_013409417.1">
    <property type="nucleotide sequence ID" value="NC_014655.1"/>
</dbReference>
<dbReference type="Proteomes" id="UP000007435">
    <property type="component" value="Chromosome"/>
</dbReference>
<reference evidence="3 4" key="2">
    <citation type="journal article" date="2011" name="Stand. Genomic Sci.">
        <title>Complete genome sequence of Leadbetterella byssophila type strain (4M15).</title>
        <authorList>
            <person name="Abt B."/>
            <person name="Teshima H."/>
            <person name="Lucas S."/>
            <person name="Lapidus A."/>
            <person name="Del Rio T.G."/>
            <person name="Nolan M."/>
            <person name="Tice H."/>
            <person name="Cheng J.F."/>
            <person name="Pitluck S."/>
            <person name="Liolios K."/>
            <person name="Pagani I."/>
            <person name="Ivanova N."/>
            <person name="Mavromatis K."/>
            <person name="Pati A."/>
            <person name="Tapia R."/>
            <person name="Han C."/>
            <person name="Goodwin L."/>
            <person name="Chen A."/>
            <person name="Palaniappan K."/>
            <person name="Land M."/>
            <person name="Hauser L."/>
            <person name="Chang Y.J."/>
            <person name="Jeffries C.D."/>
            <person name="Rohde M."/>
            <person name="Goker M."/>
            <person name="Tindall B.J."/>
            <person name="Detter J.C."/>
            <person name="Woyke T."/>
            <person name="Bristow J."/>
            <person name="Eisen J.A."/>
            <person name="Markowitz V."/>
            <person name="Hugenholtz P."/>
            <person name="Klenk H.P."/>
            <person name="Kyrpides N.C."/>
        </authorList>
    </citation>
    <scope>NUCLEOTIDE SEQUENCE [LARGE SCALE GENOMIC DNA]</scope>
    <source>
        <strain evidence="4">DSM 17132 / JCM 16389 / KACC 11308 / NBRC 106382 / 4M15</strain>
    </source>
</reference>
<dbReference type="AlphaFoldDB" id="E4RQU0"/>
<evidence type="ECO:0000313" key="4">
    <source>
        <dbReference type="Proteomes" id="UP000007435"/>
    </source>
</evidence>
<dbReference type="OrthoDB" id="9815677at2"/>
<dbReference type="SUPFAM" id="SSF110395">
    <property type="entry name" value="CutC-like"/>
    <property type="match status" value="1"/>
</dbReference>
<keyword evidence="4" id="KW-1185">Reference proteome</keyword>
<evidence type="ECO:0000256" key="2">
    <source>
        <dbReference type="HAMAP-Rule" id="MF_00795"/>
    </source>
</evidence>
<sequence length="245" mass="26913">MGKKLEICCYSVLSCTYAERGGADRIELCAGRPEGGTTPSWGTVKSALEAVNIPIYVMIRLRGGDFCFNAYERAAMLEDIYSLKRLKPGGFVIGALKPNGTIDWEVIDEQLEAIGDFPVTFHRAFDMCINPEEALEGLVERGVQNILTSGLHQHAIEGLIELRRFVDLAAGRINIMAGSGVKPGNILQIAVTGAHAFHFSATEILQSPMSFRNPRINMGAKVDEFLLYEADLEQIKHAKSLIETI</sequence>
<evidence type="ECO:0000313" key="3">
    <source>
        <dbReference type="EMBL" id="ADQ18383.1"/>
    </source>
</evidence>
<dbReference type="STRING" id="649349.Lbys_2721"/>
<keyword evidence="2" id="KW-0963">Cytoplasm</keyword>
<gene>
    <name evidence="2" type="primary">cutC</name>
    <name evidence="3" type="ordered locus">Lbys_2721</name>
</gene>
<dbReference type="HOGENOM" id="CLU_050555_3_1_10"/>
<dbReference type="eggNOG" id="COG3142">
    <property type="taxonomic scope" value="Bacteria"/>
</dbReference>
<name>E4RQU0_LEAB4</name>
<organism evidence="3 4">
    <name type="scientific">Leadbetterella byssophila (strain DSM 17132 / JCM 16389 / KACC 11308 / NBRC 106382 / 4M15)</name>
    <dbReference type="NCBI Taxonomy" id="649349"/>
    <lineage>
        <taxon>Bacteria</taxon>
        <taxon>Pseudomonadati</taxon>
        <taxon>Bacteroidota</taxon>
        <taxon>Cytophagia</taxon>
        <taxon>Cytophagales</taxon>
        <taxon>Leadbetterellaceae</taxon>
        <taxon>Leadbetterella</taxon>
    </lineage>
</organism>
<evidence type="ECO:0000256" key="1">
    <source>
        <dbReference type="ARBA" id="ARBA00007768"/>
    </source>
</evidence>
<reference key="1">
    <citation type="submission" date="2010-11" db="EMBL/GenBank/DDBJ databases">
        <title>The complete genome of Leadbetterella byssophila DSM 17132.</title>
        <authorList>
            <consortium name="US DOE Joint Genome Institute (JGI-PGF)"/>
            <person name="Lucas S."/>
            <person name="Copeland A."/>
            <person name="Lapidus A."/>
            <person name="Glavina del Rio T."/>
            <person name="Dalin E."/>
            <person name="Tice H."/>
            <person name="Bruce D."/>
            <person name="Goodwin L."/>
            <person name="Pitluck S."/>
            <person name="Kyrpides N."/>
            <person name="Mavromatis K."/>
            <person name="Ivanova N."/>
            <person name="Teshima H."/>
            <person name="Brettin T."/>
            <person name="Detter J.C."/>
            <person name="Han C."/>
            <person name="Tapia R."/>
            <person name="Land M."/>
            <person name="Hauser L."/>
            <person name="Markowitz V."/>
            <person name="Cheng J.-F."/>
            <person name="Hugenholtz P."/>
            <person name="Woyke T."/>
            <person name="Wu D."/>
            <person name="Tindall B."/>
            <person name="Pomrenke H.G."/>
            <person name="Brambilla E."/>
            <person name="Klenk H.-P."/>
            <person name="Eisen J.A."/>
        </authorList>
    </citation>
    <scope>NUCLEOTIDE SEQUENCE [LARGE SCALE GENOMIC DNA]</scope>
    <source>
        <strain>DSM 17132</strain>
    </source>
</reference>
<proteinExistence type="inferred from homology"/>
<comment type="caution">
    <text evidence="2">Once thought to be involved in copper homeostasis, experiments in E.coli have shown this is not the case.</text>
</comment>
<dbReference type="GO" id="GO:0005737">
    <property type="term" value="C:cytoplasm"/>
    <property type="evidence" value="ECO:0007669"/>
    <property type="project" value="UniProtKB-SubCell"/>
</dbReference>
<comment type="similarity">
    <text evidence="1 2">Belongs to the CutC family.</text>
</comment>
<dbReference type="InterPro" id="IPR005627">
    <property type="entry name" value="CutC-like"/>
</dbReference>
<dbReference type="HAMAP" id="MF_00795">
    <property type="entry name" value="CutC"/>
    <property type="match status" value="1"/>
</dbReference>
<dbReference type="InterPro" id="IPR036822">
    <property type="entry name" value="CutC-like_dom_sf"/>
</dbReference>
<protein>
    <recommendedName>
        <fullName evidence="2">PF03932 family protein CutC</fullName>
    </recommendedName>
</protein>
<comment type="subcellular location">
    <subcellularLocation>
        <location evidence="2">Cytoplasm</location>
    </subcellularLocation>
</comment>
<accession>E4RQU0</accession>
<dbReference type="PANTHER" id="PTHR12598:SF0">
    <property type="entry name" value="COPPER HOMEOSTASIS PROTEIN CUTC HOMOLOG"/>
    <property type="match status" value="1"/>
</dbReference>
<dbReference type="KEGG" id="lby:Lbys_2721"/>
<dbReference type="Pfam" id="PF03932">
    <property type="entry name" value="CutC"/>
    <property type="match status" value="1"/>
</dbReference>
<dbReference type="GO" id="GO:0005507">
    <property type="term" value="F:copper ion binding"/>
    <property type="evidence" value="ECO:0007669"/>
    <property type="project" value="TreeGrafter"/>
</dbReference>
<dbReference type="PANTHER" id="PTHR12598">
    <property type="entry name" value="COPPER HOMEOSTASIS PROTEIN CUTC"/>
    <property type="match status" value="1"/>
</dbReference>
<dbReference type="EMBL" id="CP002305">
    <property type="protein sequence ID" value="ADQ18383.1"/>
    <property type="molecule type" value="Genomic_DNA"/>
</dbReference>
<dbReference type="Gene3D" id="3.20.20.380">
    <property type="entry name" value="Copper homeostasis (CutC) domain"/>
    <property type="match status" value="1"/>
</dbReference>